<dbReference type="GeneID" id="97418572"/>
<dbReference type="RefSeq" id="WP_120286406.1">
    <property type="nucleotide sequence ID" value="NZ_JALXXI010000006.1"/>
</dbReference>
<feature type="transmembrane region" description="Helical" evidence="1">
    <location>
        <begin position="123"/>
        <end position="143"/>
    </location>
</feature>
<feature type="transmembrane region" description="Helical" evidence="1">
    <location>
        <begin position="21"/>
        <end position="43"/>
    </location>
</feature>
<dbReference type="Pfam" id="PF07853">
    <property type="entry name" value="DUF1648"/>
    <property type="match status" value="1"/>
</dbReference>
<dbReference type="Proteomes" id="UP001185873">
    <property type="component" value="Unassembled WGS sequence"/>
</dbReference>
<protein>
    <submittedName>
        <fullName evidence="3">DUF1648 domain-containing protein</fullName>
    </submittedName>
</protein>
<feature type="transmembrane region" description="Helical" evidence="1">
    <location>
        <begin position="68"/>
        <end position="86"/>
    </location>
</feature>
<evidence type="ECO:0000256" key="1">
    <source>
        <dbReference type="SAM" id="Phobius"/>
    </source>
</evidence>
<accession>A0AAE4TZB4</accession>
<evidence type="ECO:0000313" key="3">
    <source>
        <dbReference type="EMBL" id="MDV6298815.1"/>
    </source>
</evidence>
<keyword evidence="1" id="KW-0472">Membrane</keyword>
<organism evidence="3 4">
    <name type="scientific">Dietzia maris</name>
    <dbReference type="NCBI Taxonomy" id="37915"/>
    <lineage>
        <taxon>Bacteria</taxon>
        <taxon>Bacillati</taxon>
        <taxon>Actinomycetota</taxon>
        <taxon>Actinomycetes</taxon>
        <taxon>Mycobacteriales</taxon>
        <taxon>Dietziaceae</taxon>
        <taxon>Dietzia</taxon>
    </lineage>
</organism>
<keyword evidence="1" id="KW-0812">Transmembrane</keyword>
<dbReference type="AlphaFoldDB" id="A0AAE4TZB4"/>
<proteinExistence type="predicted"/>
<evidence type="ECO:0000313" key="4">
    <source>
        <dbReference type="Proteomes" id="UP001185873"/>
    </source>
</evidence>
<feature type="domain" description="DUF1648" evidence="2">
    <location>
        <begin position="30"/>
        <end position="74"/>
    </location>
</feature>
<keyword evidence="1" id="KW-1133">Transmembrane helix</keyword>
<gene>
    <name evidence="3" type="ORF">R3P82_06770</name>
</gene>
<sequence length="188" mass="20262">MTTTRSAADDARDLPKEPTAPWILTLSVAVILVWLGVLAWQVAVLPDRVPTHFGAGGEADGWSTRNGALAFSALLPLVVVLPMPLMSRLVVSAPEFINAPNKQWWTASGARLRRFERLLREDLWLITALTLALLVAGQVGIVMAARSGTDQMPGWALPGALVVFIVGLGAVLARMFVGGRYAEQPDLR</sequence>
<dbReference type="InterPro" id="IPR012867">
    <property type="entry name" value="DUF1648"/>
</dbReference>
<evidence type="ECO:0000259" key="2">
    <source>
        <dbReference type="Pfam" id="PF07853"/>
    </source>
</evidence>
<name>A0AAE4TZB4_9ACTN</name>
<dbReference type="EMBL" id="JAWLKJ010000001">
    <property type="protein sequence ID" value="MDV6298815.1"/>
    <property type="molecule type" value="Genomic_DNA"/>
</dbReference>
<feature type="transmembrane region" description="Helical" evidence="1">
    <location>
        <begin position="155"/>
        <end position="177"/>
    </location>
</feature>
<reference evidence="3" key="1">
    <citation type="submission" date="2023-10" db="EMBL/GenBank/DDBJ databases">
        <title>Development of a sustainable strategy for remediation of hydrocarbon-contaminated territories based on the waste exchange concept.</title>
        <authorList>
            <person name="Krivoruchko A."/>
        </authorList>
    </citation>
    <scope>NUCLEOTIDE SEQUENCE</scope>
    <source>
        <strain evidence="3">IEGM 1175</strain>
    </source>
</reference>
<comment type="caution">
    <text evidence="3">The sequence shown here is derived from an EMBL/GenBank/DDBJ whole genome shotgun (WGS) entry which is preliminary data.</text>
</comment>